<feature type="domain" description="MacB-like periplasmic core" evidence="9">
    <location>
        <begin position="23"/>
        <end position="226"/>
    </location>
</feature>
<dbReference type="InterPro" id="IPR003838">
    <property type="entry name" value="ABC3_permease_C"/>
</dbReference>
<feature type="transmembrane region" description="Helical" evidence="7">
    <location>
        <begin position="281"/>
        <end position="303"/>
    </location>
</feature>
<feature type="transmembrane region" description="Helical" evidence="7">
    <location>
        <begin position="367"/>
        <end position="388"/>
    </location>
</feature>
<dbReference type="PANTHER" id="PTHR30572:SF4">
    <property type="entry name" value="ABC TRANSPORTER PERMEASE YTRF"/>
    <property type="match status" value="1"/>
</dbReference>
<proteinExistence type="inferred from homology"/>
<accession>A0A5C5Y1P5</accession>
<keyword evidence="10" id="KW-0067">ATP-binding</keyword>
<dbReference type="Pfam" id="PF12704">
    <property type="entry name" value="MacB_PCD"/>
    <property type="match status" value="1"/>
</dbReference>
<keyword evidence="10" id="KW-0378">Hydrolase</keyword>
<dbReference type="InterPro" id="IPR025857">
    <property type="entry name" value="MacB_PCD"/>
</dbReference>
<dbReference type="EMBL" id="SJPL01000001">
    <property type="protein sequence ID" value="TWT68551.1"/>
    <property type="molecule type" value="Genomic_DNA"/>
</dbReference>
<evidence type="ECO:0000256" key="5">
    <source>
        <dbReference type="ARBA" id="ARBA00023136"/>
    </source>
</evidence>
<keyword evidence="3 7" id="KW-0812">Transmembrane</keyword>
<dbReference type="Pfam" id="PF02687">
    <property type="entry name" value="FtsX"/>
    <property type="match status" value="1"/>
</dbReference>
<evidence type="ECO:0000256" key="3">
    <source>
        <dbReference type="ARBA" id="ARBA00022692"/>
    </source>
</evidence>
<evidence type="ECO:0000259" key="8">
    <source>
        <dbReference type="Pfam" id="PF02687"/>
    </source>
</evidence>
<evidence type="ECO:0000256" key="2">
    <source>
        <dbReference type="ARBA" id="ARBA00022475"/>
    </source>
</evidence>
<keyword evidence="2" id="KW-1003">Cell membrane</keyword>
<evidence type="ECO:0000256" key="4">
    <source>
        <dbReference type="ARBA" id="ARBA00022989"/>
    </source>
</evidence>
<protein>
    <submittedName>
        <fullName evidence="10">Macrolide export ATP-binding/permease protein MacB</fullName>
        <ecNumber evidence="10">3.6.3.-</ecNumber>
    </submittedName>
</protein>
<gene>
    <name evidence="10" type="primary">macB_2</name>
    <name evidence="10" type="ORF">Pan14r_07970</name>
</gene>
<keyword evidence="11" id="KW-1185">Reference proteome</keyword>
<feature type="transmembrane region" description="Helical" evidence="7">
    <location>
        <begin position="324"/>
        <end position="347"/>
    </location>
</feature>
<keyword evidence="5 7" id="KW-0472">Membrane</keyword>
<evidence type="ECO:0000256" key="6">
    <source>
        <dbReference type="ARBA" id="ARBA00038076"/>
    </source>
</evidence>
<feature type="domain" description="ABC3 transporter permease C-terminal" evidence="8">
    <location>
        <begin position="284"/>
        <end position="398"/>
    </location>
</feature>
<dbReference type="InterPro" id="IPR050250">
    <property type="entry name" value="Macrolide_Exporter_MacB"/>
</dbReference>
<dbReference type="RefSeq" id="WP_145296077.1">
    <property type="nucleotide sequence ID" value="NZ_CP036319.1"/>
</dbReference>
<dbReference type="OrthoDB" id="239678at2"/>
<evidence type="ECO:0000313" key="11">
    <source>
        <dbReference type="Proteomes" id="UP000317238"/>
    </source>
</evidence>
<comment type="caution">
    <text evidence="10">The sequence shown here is derived from an EMBL/GenBank/DDBJ whole genome shotgun (WGS) entry which is preliminary data.</text>
</comment>
<evidence type="ECO:0000259" key="9">
    <source>
        <dbReference type="Pfam" id="PF12704"/>
    </source>
</evidence>
<name>A0A5C5Y1P5_9PLAN</name>
<dbReference type="EC" id="3.6.3.-" evidence="10"/>
<comment type="subcellular location">
    <subcellularLocation>
        <location evidence="1">Cell membrane</location>
        <topology evidence="1">Multi-pass membrane protein</topology>
    </subcellularLocation>
</comment>
<dbReference type="GO" id="GO:0005524">
    <property type="term" value="F:ATP binding"/>
    <property type="evidence" value="ECO:0007669"/>
    <property type="project" value="UniProtKB-KW"/>
</dbReference>
<keyword evidence="4 7" id="KW-1133">Transmembrane helix</keyword>
<dbReference type="AlphaFoldDB" id="A0A5C5Y1P5"/>
<dbReference type="PANTHER" id="PTHR30572">
    <property type="entry name" value="MEMBRANE COMPONENT OF TRANSPORTER-RELATED"/>
    <property type="match status" value="1"/>
</dbReference>
<dbReference type="GO" id="GO:0005886">
    <property type="term" value="C:plasma membrane"/>
    <property type="evidence" value="ECO:0007669"/>
    <property type="project" value="UniProtKB-SubCell"/>
</dbReference>
<dbReference type="Proteomes" id="UP000317238">
    <property type="component" value="Unassembled WGS sequence"/>
</dbReference>
<organism evidence="10 11">
    <name type="scientific">Crateriforma conspicua</name>
    <dbReference type="NCBI Taxonomy" id="2527996"/>
    <lineage>
        <taxon>Bacteria</taxon>
        <taxon>Pseudomonadati</taxon>
        <taxon>Planctomycetota</taxon>
        <taxon>Planctomycetia</taxon>
        <taxon>Planctomycetales</taxon>
        <taxon>Planctomycetaceae</taxon>
        <taxon>Crateriforma</taxon>
    </lineage>
</organism>
<evidence type="ECO:0000256" key="1">
    <source>
        <dbReference type="ARBA" id="ARBA00004651"/>
    </source>
</evidence>
<sequence length="405" mass="43250">MNLRKLVWRELFERKSQMITIFVGILLGITTVIAIKNITYYSEMAVAREMDSLGANVLVLPKSVTLQDYYSADLHNETIPEEYALRLTMSNLAGVDNLSPKLCVPVELQSRSFTLTGILPKSEFQAKAAWGGAGIFSRPIGCGAIDVGTSNEPEDKKTLVRKRVIDDLATDEALVGSDTASVLGISEGQTLELLGQQFSVVAVLPETGTVDDSRIFAHLHTVQEMSGKDAVVSCIEIVGCCKEISAGLVGKVNDLLPDAKVVTVAQVVATQAKVNGMMEKLSLIFVAIIIVIGGAGIANFMFANVYERRREIGTLMSLGAQSGLILRIFLLKALLLGVAGGVSGFVIGTTLAVTLGPRLANVPVLPMPILALWAIGISVGTTLLASYFPARNAARLDPVTSFKEV</sequence>
<dbReference type="GO" id="GO:0016787">
    <property type="term" value="F:hydrolase activity"/>
    <property type="evidence" value="ECO:0007669"/>
    <property type="project" value="UniProtKB-KW"/>
</dbReference>
<evidence type="ECO:0000256" key="7">
    <source>
        <dbReference type="SAM" id="Phobius"/>
    </source>
</evidence>
<comment type="similarity">
    <text evidence="6">Belongs to the ABC-4 integral membrane protein family.</text>
</comment>
<dbReference type="GO" id="GO:0022857">
    <property type="term" value="F:transmembrane transporter activity"/>
    <property type="evidence" value="ECO:0007669"/>
    <property type="project" value="TreeGrafter"/>
</dbReference>
<evidence type="ECO:0000313" key="10">
    <source>
        <dbReference type="EMBL" id="TWT68551.1"/>
    </source>
</evidence>
<keyword evidence="10" id="KW-0547">Nucleotide-binding</keyword>
<reference evidence="10 11" key="1">
    <citation type="submission" date="2019-02" db="EMBL/GenBank/DDBJ databases">
        <title>Deep-cultivation of Planctomycetes and their phenomic and genomic characterization uncovers novel biology.</title>
        <authorList>
            <person name="Wiegand S."/>
            <person name="Jogler M."/>
            <person name="Boedeker C."/>
            <person name="Pinto D."/>
            <person name="Vollmers J."/>
            <person name="Rivas-Marin E."/>
            <person name="Kohn T."/>
            <person name="Peeters S.H."/>
            <person name="Heuer A."/>
            <person name="Rast P."/>
            <person name="Oberbeckmann S."/>
            <person name="Bunk B."/>
            <person name="Jeske O."/>
            <person name="Meyerdierks A."/>
            <person name="Storesund J.E."/>
            <person name="Kallscheuer N."/>
            <person name="Luecker S."/>
            <person name="Lage O.M."/>
            <person name="Pohl T."/>
            <person name="Merkel B.J."/>
            <person name="Hornburger P."/>
            <person name="Mueller R.-W."/>
            <person name="Bruemmer F."/>
            <person name="Labrenz M."/>
            <person name="Spormann A.M."/>
            <person name="Op Den Camp H."/>
            <person name="Overmann J."/>
            <person name="Amann R."/>
            <person name="Jetten M.S.M."/>
            <person name="Mascher T."/>
            <person name="Medema M.H."/>
            <person name="Devos D.P."/>
            <person name="Kaster A.-K."/>
            <person name="Ovreas L."/>
            <person name="Rohde M."/>
            <person name="Galperin M.Y."/>
            <person name="Jogler C."/>
        </authorList>
    </citation>
    <scope>NUCLEOTIDE SEQUENCE [LARGE SCALE GENOMIC DNA]</scope>
    <source>
        <strain evidence="10 11">Pan14r</strain>
    </source>
</reference>